<dbReference type="PRINTS" id="PR00455">
    <property type="entry name" value="HTHTETR"/>
</dbReference>
<dbReference type="KEGG" id="parq:DSM112329_03847"/>
<dbReference type="InterPro" id="IPR050109">
    <property type="entry name" value="HTH-type_TetR-like_transc_reg"/>
</dbReference>
<dbReference type="EMBL" id="CP114014">
    <property type="protein sequence ID" value="XAY06969.1"/>
    <property type="molecule type" value="Genomic_DNA"/>
</dbReference>
<dbReference type="PROSITE" id="PS50977">
    <property type="entry name" value="HTH_TETR_2"/>
    <property type="match status" value="1"/>
</dbReference>
<dbReference type="Pfam" id="PF00440">
    <property type="entry name" value="TetR_N"/>
    <property type="match status" value="1"/>
</dbReference>
<feature type="domain" description="HTH tetR-type" evidence="5">
    <location>
        <begin position="21"/>
        <end position="81"/>
    </location>
</feature>
<protein>
    <submittedName>
        <fullName evidence="6">HTH-type transcriptional repressor FabR</fullName>
    </submittedName>
</protein>
<keyword evidence="1" id="KW-0805">Transcription regulation</keyword>
<evidence type="ECO:0000256" key="4">
    <source>
        <dbReference type="PROSITE-ProRule" id="PRU00335"/>
    </source>
</evidence>
<feature type="DNA-binding region" description="H-T-H motif" evidence="4">
    <location>
        <begin position="44"/>
        <end position="63"/>
    </location>
</feature>
<dbReference type="InterPro" id="IPR036271">
    <property type="entry name" value="Tet_transcr_reg_TetR-rel_C_sf"/>
</dbReference>
<dbReference type="SUPFAM" id="SSF48498">
    <property type="entry name" value="Tetracyclin repressor-like, C-terminal domain"/>
    <property type="match status" value="1"/>
</dbReference>
<sequence length="206" mass="22256">MAAQAESDEHAPAGKREQTKAANRAAILDAALQIFGELGYGAATVRDIVRRTDLATGTFYNYFPDKESVLRALVEQAAMEGRVLVRAARRSSTDLESFVESGFRAYFEFLASDPLLFELLRRNAGTIRALYDEPVIGAGTVELAEDLRVGIAAGLLPDLDVEYMARAMVGAAFEIAVLMLEREPADVDGAVAFISDLVVGGIGRLR</sequence>
<dbReference type="GO" id="GO:0000976">
    <property type="term" value="F:transcription cis-regulatory region binding"/>
    <property type="evidence" value="ECO:0007669"/>
    <property type="project" value="TreeGrafter"/>
</dbReference>
<dbReference type="PROSITE" id="PS01081">
    <property type="entry name" value="HTH_TETR_1"/>
    <property type="match status" value="1"/>
</dbReference>
<dbReference type="InterPro" id="IPR009057">
    <property type="entry name" value="Homeodomain-like_sf"/>
</dbReference>
<dbReference type="InterPro" id="IPR023772">
    <property type="entry name" value="DNA-bd_HTH_TetR-type_CS"/>
</dbReference>
<dbReference type="PANTHER" id="PTHR30055">
    <property type="entry name" value="HTH-TYPE TRANSCRIPTIONAL REGULATOR RUTR"/>
    <property type="match status" value="1"/>
</dbReference>
<accession>A0AAU7AZ77</accession>
<dbReference type="InterPro" id="IPR001647">
    <property type="entry name" value="HTH_TetR"/>
</dbReference>
<keyword evidence="2 4" id="KW-0238">DNA-binding</keyword>
<dbReference type="GO" id="GO:0003700">
    <property type="term" value="F:DNA-binding transcription factor activity"/>
    <property type="evidence" value="ECO:0007669"/>
    <property type="project" value="TreeGrafter"/>
</dbReference>
<dbReference type="PANTHER" id="PTHR30055:SF234">
    <property type="entry name" value="HTH-TYPE TRANSCRIPTIONAL REGULATOR BETI"/>
    <property type="match status" value="1"/>
</dbReference>
<gene>
    <name evidence="6" type="primary">fabR_3</name>
    <name evidence="6" type="ORF">DSM112329_03847</name>
</gene>
<dbReference type="Gene3D" id="1.10.357.10">
    <property type="entry name" value="Tetracycline Repressor, domain 2"/>
    <property type="match status" value="1"/>
</dbReference>
<proteinExistence type="predicted"/>
<organism evidence="6">
    <name type="scientific">Paraconexibacter sp. AEG42_29</name>
    <dbReference type="NCBI Taxonomy" id="2997339"/>
    <lineage>
        <taxon>Bacteria</taxon>
        <taxon>Bacillati</taxon>
        <taxon>Actinomycetota</taxon>
        <taxon>Thermoleophilia</taxon>
        <taxon>Solirubrobacterales</taxon>
        <taxon>Paraconexibacteraceae</taxon>
        <taxon>Paraconexibacter</taxon>
    </lineage>
</organism>
<dbReference type="AlphaFoldDB" id="A0AAU7AZ77"/>
<evidence type="ECO:0000256" key="3">
    <source>
        <dbReference type="ARBA" id="ARBA00023163"/>
    </source>
</evidence>
<evidence type="ECO:0000256" key="1">
    <source>
        <dbReference type="ARBA" id="ARBA00023015"/>
    </source>
</evidence>
<dbReference type="RefSeq" id="WP_354698182.1">
    <property type="nucleotide sequence ID" value="NZ_CP114014.1"/>
</dbReference>
<evidence type="ECO:0000259" key="5">
    <source>
        <dbReference type="PROSITE" id="PS50977"/>
    </source>
</evidence>
<dbReference type="SUPFAM" id="SSF46689">
    <property type="entry name" value="Homeodomain-like"/>
    <property type="match status" value="1"/>
</dbReference>
<keyword evidence="3" id="KW-0804">Transcription</keyword>
<reference evidence="6" key="1">
    <citation type="submission" date="2022-12" db="EMBL/GenBank/DDBJ databases">
        <title>Paraconexibacter alkalitolerans sp. nov. and Baekduia alba sp. nov., isolated from soil and emended description of the genera Paraconexibacter (Chun et al., 2020) and Baekduia (An et al., 2020).</title>
        <authorList>
            <person name="Vieira S."/>
            <person name="Huber K.J."/>
            <person name="Geppert A."/>
            <person name="Wolf J."/>
            <person name="Neumann-Schaal M."/>
            <person name="Muesken M."/>
            <person name="Overmann J."/>
        </authorList>
    </citation>
    <scope>NUCLEOTIDE SEQUENCE</scope>
    <source>
        <strain evidence="6">AEG42_29</strain>
    </source>
</reference>
<name>A0AAU7AZ77_9ACTN</name>
<evidence type="ECO:0000313" key="6">
    <source>
        <dbReference type="EMBL" id="XAY06969.1"/>
    </source>
</evidence>
<evidence type="ECO:0000256" key="2">
    <source>
        <dbReference type="ARBA" id="ARBA00023125"/>
    </source>
</evidence>